<reference evidence="1 2" key="1">
    <citation type="submission" date="2014-04" db="EMBL/GenBank/DDBJ databases">
        <authorList>
            <consortium name="DOE Joint Genome Institute"/>
            <person name="Kuo A."/>
            <person name="Kohler A."/>
            <person name="Costa M.D."/>
            <person name="Nagy L.G."/>
            <person name="Floudas D."/>
            <person name="Copeland A."/>
            <person name="Barry K.W."/>
            <person name="Cichocki N."/>
            <person name="Veneault-Fourrey C."/>
            <person name="LaButti K."/>
            <person name="Lindquist E.A."/>
            <person name="Lipzen A."/>
            <person name="Lundell T."/>
            <person name="Morin E."/>
            <person name="Murat C."/>
            <person name="Sun H."/>
            <person name="Tunlid A."/>
            <person name="Henrissat B."/>
            <person name="Grigoriev I.V."/>
            <person name="Hibbett D.S."/>
            <person name="Martin F."/>
            <person name="Nordberg H.P."/>
            <person name="Cantor M.N."/>
            <person name="Hua S.X."/>
        </authorList>
    </citation>
    <scope>NUCLEOTIDE SEQUENCE [LARGE SCALE GENOMIC DNA]</scope>
    <source>
        <strain evidence="1 2">Marx 270</strain>
    </source>
</reference>
<accession>A0A0C3JN55</accession>
<reference evidence="2" key="2">
    <citation type="submission" date="2015-01" db="EMBL/GenBank/DDBJ databases">
        <title>Evolutionary Origins and Diversification of the Mycorrhizal Mutualists.</title>
        <authorList>
            <consortium name="DOE Joint Genome Institute"/>
            <consortium name="Mycorrhizal Genomics Consortium"/>
            <person name="Kohler A."/>
            <person name="Kuo A."/>
            <person name="Nagy L.G."/>
            <person name="Floudas D."/>
            <person name="Copeland A."/>
            <person name="Barry K.W."/>
            <person name="Cichocki N."/>
            <person name="Veneault-Fourrey C."/>
            <person name="LaButti K."/>
            <person name="Lindquist E.A."/>
            <person name="Lipzen A."/>
            <person name="Lundell T."/>
            <person name="Morin E."/>
            <person name="Murat C."/>
            <person name="Riley R."/>
            <person name="Ohm R."/>
            <person name="Sun H."/>
            <person name="Tunlid A."/>
            <person name="Henrissat B."/>
            <person name="Grigoriev I.V."/>
            <person name="Hibbett D.S."/>
            <person name="Martin F."/>
        </authorList>
    </citation>
    <scope>NUCLEOTIDE SEQUENCE [LARGE SCALE GENOMIC DNA]</scope>
    <source>
        <strain evidence="2">Marx 270</strain>
    </source>
</reference>
<proteinExistence type="predicted"/>
<dbReference type="HOGENOM" id="CLU_983925_0_0_1"/>
<protein>
    <submittedName>
        <fullName evidence="1">Uncharacterized protein</fullName>
    </submittedName>
</protein>
<keyword evidence="2" id="KW-1185">Reference proteome</keyword>
<sequence>MEEALINSTSLRCVLLSTTLLSIMNSLPPAPITSLTPELVERLRGQALDVLLYLVKTNSATTYFKESNVLPQFRAALNLTDGGNQIDALDYPVEELFEIYHNNVGLSVYEDYLPVISRFFEPTCNKSSVDNLMAPGLPIFIAHSSGTSGGAAKYFPKYRHPDHMSRAMAESVRLANPQSKNGTGKNCIMFSLAYRQVVTPLDEDGDVIKHIPVCLLTSGLGRIENNMPVERDAFAATLKIPNYSSPIAVSFISNYKSFLFMHALFALVEPKLETIDDIYYSGL</sequence>
<dbReference type="Proteomes" id="UP000054217">
    <property type="component" value="Unassembled WGS sequence"/>
</dbReference>
<dbReference type="InParanoid" id="A0A0C3JN55"/>
<evidence type="ECO:0000313" key="1">
    <source>
        <dbReference type="EMBL" id="KIN98956.1"/>
    </source>
</evidence>
<organism evidence="1 2">
    <name type="scientific">Pisolithus tinctorius Marx 270</name>
    <dbReference type="NCBI Taxonomy" id="870435"/>
    <lineage>
        <taxon>Eukaryota</taxon>
        <taxon>Fungi</taxon>
        <taxon>Dikarya</taxon>
        <taxon>Basidiomycota</taxon>
        <taxon>Agaricomycotina</taxon>
        <taxon>Agaricomycetes</taxon>
        <taxon>Agaricomycetidae</taxon>
        <taxon>Boletales</taxon>
        <taxon>Sclerodermatineae</taxon>
        <taxon>Pisolithaceae</taxon>
        <taxon>Pisolithus</taxon>
    </lineage>
</organism>
<dbReference type="EMBL" id="KN832010">
    <property type="protein sequence ID" value="KIN98956.1"/>
    <property type="molecule type" value="Genomic_DNA"/>
</dbReference>
<gene>
    <name evidence="1" type="ORF">M404DRAFT_824165</name>
</gene>
<dbReference type="AlphaFoldDB" id="A0A0C3JN55"/>
<dbReference type="Pfam" id="PF03321">
    <property type="entry name" value="GH3"/>
    <property type="match status" value="1"/>
</dbReference>
<dbReference type="OrthoDB" id="10004661at2759"/>
<name>A0A0C3JN55_PISTI</name>
<evidence type="ECO:0000313" key="2">
    <source>
        <dbReference type="Proteomes" id="UP000054217"/>
    </source>
</evidence>